<dbReference type="KEGG" id="vg:26639339"/>
<dbReference type="EMBL" id="KM923971">
    <property type="protein sequence ID" value="AJK27424.1"/>
    <property type="molecule type" value="Genomic_DNA"/>
</dbReference>
<name>A0A0C5AE08_9CAUD</name>
<gene>
    <name evidence="1" type="ORF">PBI_KRATIO_95</name>
</gene>
<accession>A0A0C5AE08</accession>
<sequence length="73" mass="8170">MNSKPVRKVRVNNGTAVHVGRFDRYENKVVATLCSNAVFTTENGWQTRRTFRPAGGTVTCGRCKKAQAKLDRD</sequence>
<keyword evidence="2" id="KW-1185">Reference proteome</keyword>
<evidence type="ECO:0000313" key="2">
    <source>
        <dbReference type="Proteomes" id="UP000032126"/>
    </source>
</evidence>
<organism evidence="1 2">
    <name type="scientific">Mycobacterium phage Kratio</name>
    <dbReference type="NCBI Taxonomy" id="1606763"/>
    <lineage>
        <taxon>Viruses</taxon>
        <taxon>Duplodnaviria</taxon>
        <taxon>Heunggongvirae</taxon>
        <taxon>Uroviricota</taxon>
        <taxon>Caudoviricetes</taxon>
        <taxon>Weiservirinae</taxon>
        <taxon>Kratiovirus</taxon>
        <taxon>Kratiovirus kratio</taxon>
    </lineage>
</organism>
<dbReference type="RefSeq" id="YP_009212841.1">
    <property type="nucleotide sequence ID" value="NC_028947.1"/>
</dbReference>
<protein>
    <submittedName>
        <fullName evidence="1">Uncharacterized protein</fullName>
    </submittedName>
</protein>
<proteinExistence type="predicted"/>
<dbReference type="Proteomes" id="UP000032126">
    <property type="component" value="Segment"/>
</dbReference>
<dbReference type="GeneID" id="26639339"/>
<reference evidence="1 2" key="1">
    <citation type="submission" date="2014-10" db="EMBL/GenBank/DDBJ databases">
        <authorList>
            <person name="Franco-Moreira L.J."/>
            <person name="Acosta-Bonilla D."/>
            <person name="Alvarado-Vega D.L."/>
            <person name="Berrios-Pagan L.R."/>
            <person name="Burgos-Santana G."/>
            <person name="Collazo-Rodriguez B.J."/>
            <person name="Cordero-Bernard G."/>
            <person name="Cotto-Rosario A."/>
            <person name="Dominguez-Rodriguez E."/>
            <person name="Figueroa-Negron P."/>
            <person name="Huertas-de-Jesus N.A."/>
            <person name="Leon-Rivera A."/>
            <person name="Llavona-Cartagena I.G."/>
            <person name="Machin-Rivera R."/>
            <person name="Maldonado-Rodriguez J.M."/>
            <person name="Maldonado-Vazquez N."/>
            <person name="Melendez-Rodriguez N."/>
            <person name="Merced-Carire N.D."/>
            <person name="Mora-Marrero P.M."/>
            <person name="Negron-Cruz N."/>
            <person name="Nieves-Mendez L."/>
            <person name="Pereira-Torres T.N."/>
            <person name="Perez-Otero J."/>
            <person name="Ramos-Gonzalez J."/>
            <person name="Ramos-Rivera M."/>
            <person name="Reyes-Aponte A.J."/>
            <person name="Rivera-Burgos M."/>
            <person name="Rodriguez-Arriaga L."/>
            <person name="Sanchez-Collazo M."/>
            <person name="Soto-Diaz O.R."/>
            <person name="Suarez-Marquez A.M."/>
            <person name="Velazquez-Fernandez A.L."/>
            <person name="Vives-Matos I."/>
            <person name="Rubin M.R."/>
            <person name="Vazquez E."/>
            <person name="Wang X."/>
            <person name="Crowell R."/>
            <person name="Bostrom M.A."/>
            <person name="Burke M."/>
            <person name="Wright G.M."/>
            <person name="Gregory S.G."/>
            <person name="Colman S.D."/>
            <person name="Anders K.R."/>
            <person name="Braun M.A."/>
            <person name="Delesalle V.A."/>
            <person name="Hughes L.E."/>
            <person name="Ware V.C."/>
            <person name="Bradley K.W."/>
            <person name="Barker L.P."/>
            <person name="Asai D.J."/>
            <person name="Bowman C.A."/>
            <person name="Russell D.A."/>
            <person name="Pope W.H."/>
            <person name="Jacobs-Sera D."/>
            <person name="Hendrix R.W."/>
            <person name="Hatfull G.F."/>
        </authorList>
    </citation>
    <scope>NUCLEOTIDE SEQUENCE [LARGE SCALE GENOMIC DNA]</scope>
</reference>
<evidence type="ECO:0000313" key="1">
    <source>
        <dbReference type="EMBL" id="AJK27424.1"/>
    </source>
</evidence>